<name>A0A8J3B7S0_9BACI</name>
<dbReference type="PRINTS" id="PR00260">
    <property type="entry name" value="CHEMTRNSDUCR"/>
</dbReference>
<feature type="domain" description="Methyl-accepting transducer" evidence="7">
    <location>
        <begin position="273"/>
        <end position="509"/>
    </location>
</feature>
<keyword evidence="10" id="KW-1185">Reference proteome</keyword>
<evidence type="ECO:0000259" key="8">
    <source>
        <dbReference type="PROSITE" id="PS50885"/>
    </source>
</evidence>
<evidence type="ECO:0000256" key="6">
    <source>
        <dbReference type="PROSITE-ProRule" id="PRU00284"/>
    </source>
</evidence>
<gene>
    <name evidence="9" type="ORF">GCM10007043_13220</name>
</gene>
<dbReference type="InterPro" id="IPR004089">
    <property type="entry name" value="MCPsignal_dom"/>
</dbReference>
<dbReference type="CDD" id="cd06225">
    <property type="entry name" value="HAMP"/>
    <property type="match status" value="1"/>
</dbReference>
<dbReference type="SMART" id="SM00304">
    <property type="entry name" value="HAMP"/>
    <property type="match status" value="3"/>
</dbReference>
<evidence type="ECO:0000256" key="1">
    <source>
        <dbReference type="ARBA" id="ARBA00004236"/>
    </source>
</evidence>
<comment type="subcellular location">
    <subcellularLocation>
        <location evidence="1">Cell membrane</location>
    </subcellularLocation>
</comment>
<dbReference type="AlphaFoldDB" id="A0A8J3B7S0"/>
<sequence>MSVKRKLLSIFFLILFLFAAGNAVAWGMLRSVAQDVVRMEAEGQTMTQMMELKAQLRSLSLRVLEYLLDPNPQTLEEYRAQQEAFAAQAMQVQKRLQPEQQVAFQQVLAQYAAFRQLLEERLLPAVQRGDAAEVKRLEKEMTAVRRALIAEIDRLVKAENDQFAAVSARTQANATTTATIQTVVFVLASAVGLTVAVLFTRYLTRPLEQIAAVAQRVAQGDLRLEPLPVRSRDELGRLAQAVNEMVDQLRGMIHNVQGAARQLAASADALSAGAEQTAQAAQEIAQSVQTVASGAESQVRVTEESARAMEEMAAGIQRIAEAMATVEQSAAAGTQTAEEGSRLVQQAIGQMETIAQTVTRTANDVRALADRSQEIETITAVITEIAEQTNLLALNAAIEAARAGEHGRGFSVVADEVRKLAEQAKGSAQEIVALIRGIQEETRQATAAMEATVQEVAAGKEAVRQAGEAFARIASAMHTVNGQVQEVASVSEELSAGSEEVTASVEEVARLAKEASGSAEQAAAATEEQLASMEEMAGSATSLRELAQTLRQTVDAFRV</sequence>
<dbReference type="PROSITE" id="PS50885">
    <property type="entry name" value="HAMP"/>
    <property type="match status" value="1"/>
</dbReference>
<dbReference type="GO" id="GO:0007165">
    <property type="term" value="P:signal transduction"/>
    <property type="evidence" value="ECO:0007669"/>
    <property type="project" value="UniProtKB-KW"/>
</dbReference>
<dbReference type="SMART" id="SM00283">
    <property type="entry name" value="MA"/>
    <property type="match status" value="1"/>
</dbReference>
<evidence type="ECO:0000313" key="9">
    <source>
        <dbReference type="EMBL" id="GGK00560.1"/>
    </source>
</evidence>
<keyword evidence="4 6" id="KW-0807">Transducer</keyword>
<dbReference type="Gene3D" id="6.10.340.10">
    <property type="match status" value="1"/>
</dbReference>
<dbReference type="Proteomes" id="UP000637720">
    <property type="component" value="Unassembled WGS sequence"/>
</dbReference>
<dbReference type="GO" id="GO:0005886">
    <property type="term" value="C:plasma membrane"/>
    <property type="evidence" value="ECO:0007669"/>
    <property type="project" value="UniProtKB-SubCell"/>
</dbReference>
<evidence type="ECO:0000256" key="4">
    <source>
        <dbReference type="ARBA" id="ARBA00023224"/>
    </source>
</evidence>
<dbReference type="PANTHER" id="PTHR32089:SF112">
    <property type="entry name" value="LYSOZYME-LIKE PROTEIN-RELATED"/>
    <property type="match status" value="1"/>
</dbReference>
<protein>
    <submittedName>
        <fullName evidence="9">Methyl-accepting chemotaxis sensory transducer</fullName>
    </submittedName>
</protein>
<dbReference type="GO" id="GO:0006935">
    <property type="term" value="P:chemotaxis"/>
    <property type="evidence" value="ECO:0007669"/>
    <property type="project" value="InterPro"/>
</dbReference>
<evidence type="ECO:0000256" key="2">
    <source>
        <dbReference type="ARBA" id="ARBA00022475"/>
    </source>
</evidence>
<dbReference type="InterPro" id="IPR003660">
    <property type="entry name" value="HAMP_dom"/>
</dbReference>
<evidence type="ECO:0000313" key="10">
    <source>
        <dbReference type="Proteomes" id="UP000637720"/>
    </source>
</evidence>
<feature type="domain" description="HAMP" evidence="8">
    <location>
        <begin position="201"/>
        <end position="254"/>
    </location>
</feature>
<proteinExistence type="inferred from homology"/>
<reference evidence="9" key="2">
    <citation type="submission" date="2020-09" db="EMBL/GenBank/DDBJ databases">
        <authorList>
            <person name="Sun Q."/>
            <person name="Ohkuma M."/>
        </authorList>
    </citation>
    <scope>NUCLEOTIDE SEQUENCE</scope>
    <source>
        <strain evidence="9">JCM 14719</strain>
    </source>
</reference>
<comment type="caution">
    <text evidence="9">The sequence shown here is derived from an EMBL/GenBank/DDBJ whole genome shotgun (WGS) entry which is preliminary data.</text>
</comment>
<evidence type="ECO:0000256" key="3">
    <source>
        <dbReference type="ARBA" id="ARBA00023136"/>
    </source>
</evidence>
<evidence type="ECO:0000256" key="5">
    <source>
        <dbReference type="ARBA" id="ARBA00029447"/>
    </source>
</evidence>
<dbReference type="FunFam" id="1.10.287.950:FF:000001">
    <property type="entry name" value="Methyl-accepting chemotaxis sensory transducer"/>
    <property type="match status" value="1"/>
</dbReference>
<dbReference type="InterPro" id="IPR004090">
    <property type="entry name" value="Chemotax_Me-accpt_rcpt"/>
</dbReference>
<dbReference type="EMBL" id="BMOF01000023">
    <property type="protein sequence ID" value="GGK00560.1"/>
    <property type="molecule type" value="Genomic_DNA"/>
</dbReference>
<accession>A0A8J3B7S0</accession>
<dbReference type="PROSITE" id="PS50111">
    <property type="entry name" value="CHEMOTAXIS_TRANSDUC_2"/>
    <property type="match status" value="1"/>
</dbReference>
<dbReference type="Pfam" id="PF00015">
    <property type="entry name" value="MCPsignal"/>
    <property type="match status" value="1"/>
</dbReference>
<dbReference type="SUPFAM" id="SSF58104">
    <property type="entry name" value="Methyl-accepting chemotaxis protein (MCP) signaling domain"/>
    <property type="match status" value="1"/>
</dbReference>
<dbReference type="GO" id="GO:0004888">
    <property type="term" value="F:transmembrane signaling receptor activity"/>
    <property type="evidence" value="ECO:0007669"/>
    <property type="project" value="InterPro"/>
</dbReference>
<evidence type="ECO:0000259" key="7">
    <source>
        <dbReference type="PROSITE" id="PS50111"/>
    </source>
</evidence>
<dbReference type="Pfam" id="PF00672">
    <property type="entry name" value="HAMP"/>
    <property type="match status" value="1"/>
</dbReference>
<organism evidence="9 10">
    <name type="scientific">Calditerricola satsumensis</name>
    <dbReference type="NCBI Taxonomy" id="373054"/>
    <lineage>
        <taxon>Bacteria</taxon>
        <taxon>Bacillati</taxon>
        <taxon>Bacillota</taxon>
        <taxon>Bacilli</taxon>
        <taxon>Bacillales</taxon>
        <taxon>Bacillaceae</taxon>
        <taxon>Calditerricola</taxon>
    </lineage>
</organism>
<keyword evidence="2" id="KW-1003">Cell membrane</keyword>
<dbReference type="CDD" id="cd11386">
    <property type="entry name" value="MCP_signal"/>
    <property type="match status" value="1"/>
</dbReference>
<reference evidence="9" key="1">
    <citation type="journal article" date="2014" name="Int. J. Syst. Evol. Microbiol.">
        <title>Complete genome sequence of Corynebacterium casei LMG S-19264T (=DSM 44701T), isolated from a smear-ripened cheese.</title>
        <authorList>
            <consortium name="US DOE Joint Genome Institute (JGI-PGF)"/>
            <person name="Walter F."/>
            <person name="Albersmeier A."/>
            <person name="Kalinowski J."/>
            <person name="Ruckert C."/>
        </authorList>
    </citation>
    <scope>NUCLEOTIDE SEQUENCE</scope>
    <source>
        <strain evidence="9">JCM 14719</strain>
    </source>
</reference>
<comment type="similarity">
    <text evidence="5">Belongs to the methyl-accepting chemotaxis (MCP) protein family.</text>
</comment>
<keyword evidence="3" id="KW-0472">Membrane</keyword>
<dbReference type="Gene3D" id="1.10.287.950">
    <property type="entry name" value="Methyl-accepting chemotaxis protein"/>
    <property type="match status" value="1"/>
</dbReference>
<dbReference type="PANTHER" id="PTHR32089">
    <property type="entry name" value="METHYL-ACCEPTING CHEMOTAXIS PROTEIN MCPB"/>
    <property type="match status" value="1"/>
</dbReference>